<dbReference type="RefSeq" id="WP_100526609.1">
    <property type="nucleotide sequence ID" value="NZ_CP145893.1"/>
</dbReference>
<feature type="transmembrane region" description="Helical" evidence="1">
    <location>
        <begin position="77"/>
        <end position="94"/>
    </location>
</feature>
<reference evidence="2 3" key="1">
    <citation type="submission" date="2024-02" db="EMBL/GenBank/DDBJ databases">
        <title>Complete sequences of two Paenibacillus sp. strains and one Lysinibacillus strain isolated from the environment on STAA medium highlight biotechnological potential.</title>
        <authorList>
            <person name="Attere S.A."/>
            <person name="Piche L.C."/>
            <person name="Intertaglia L."/>
            <person name="Lami R."/>
            <person name="Charette S.J."/>
            <person name="Vincent A.T."/>
        </authorList>
    </citation>
    <scope>NUCLEOTIDE SEQUENCE [LARGE SCALE GENOMIC DNA]</scope>
    <source>
        <strain evidence="2 3">Y5S-7</strain>
        <plasmid evidence="2 3">pY5S7-1</plasmid>
    </source>
</reference>
<organism evidence="2 3">
    <name type="scientific">Paenibacillus amylolyticus</name>
    <dbReference type="NCBI Taxonomy" id="1451"/>
    <lineage>
        <taxon>Bacteria</taxon>
        <taxon>Bacillati</taxon>
        <taxon>Bacillota</taxon>
        <taxon>Bacilli</taxon>
        <taxon>Bacillales</taxon>
        <taxon>Paenibacillaceae</taxon>
        <taxon>Paenibacillus</taxon>
    </lineage>
</organism>
<sequence length="278" mass="30057">MNMVRGITLAENEIVIREYEASALYVPKGEGYVIVTNRRVIFTGNSESVAGTGLIIRDAKIDTITGVMAGLVRHRSFKMLIFGAIIGLLGLIMTMNNSTLISWILLIIGSIMVYFGLKSKGVLMHINIFGAQSSSALSVAVEASTLFSRVTNNQALMTITAAAPGRHTEQMLRELGALIQDVQVMGDMAIEKWKDIPMTEGSILTIPVSEQLSSSLNTVIQTANKVKETTVTASRNLQQQMNKTEDKDPSDSLTNQCKCGTAYGINAVFCPECGAKTS</sequence>
<dbReference type="Proteomes" id="UP001364764">
    <property type="component" value="Plasmid pY5S7-1"/>
</dbReference>
<evidence type="ECO:0000256" key="1">
    <source>
        <dbReference type="SAM" id="Phobius"/>
    </source>
</evidence>
<keyword evidence="1" id="KW-1133">Transmembrane helix</keyword>
<evidence type="ECO:0000313" key="3">
    <source>
        <dbReference type="Proteomes" id="UP001364764"/>
    </source>
</evidence>
<keyword evidence="1" id="KW-0812">Transmembrane</keyword>
<accession>A0ABD8B2H9</accession>
<geneLocation type="plasmid" evidence="2 3">
    <name>pY5S7-1</name>
</geneLocation>
<keyword evidence="2" id="KW-0614">Plasmid</keyword>
<keyword evidence="1" id="KW-0472">Membrane</keyword>
<dbReference type="GeneID" id="93480088"/>
<evidence type="ECO:0000313" key="2">
    <source>
        <dbReference type="EMBL" id="WWP23908.1"/>
    </source>
</evidence>
<dbReference type="AlphaFoldDB" id="A0ABD8B2H9"/>
<gene>
    <name evidence="2" type="ORF">V6668_31445</name>
</gene>
<name>A0ABD8B2H9_PAEAM</name>
<feature type="transmembrane region" description="Helical" evidence="1">
    <location>
        <begin position="100"/>
        <end position="117"/>
    </location>
</feature>
<proteinExistence type="predicted"/>
<protein>
    <submittedName>
        <fullName evidence="2">Zinc ribbon domain-containing protein</fullName>
    </submittedName>
</protein>
<dbReference type="EMBL" id="CP145893">
    <property type="protein sequence ID" value="WWP23908.1"/>
    <property type="molecule type" value="Genomic_DNA"/>
</dbReference>